<dbReference type="RefSeq" id="WP_182847957.1">
    <property type="nucleotide sequence ID" value="NZ_BAAALP010000080.1"/>
</dbReference>
<dbReference type="AlphaFoldDB" id="A0A7W3LX87"/>
<accession>A0A7W3LX87</accession>
<name>A0A7W3LX87_ACTNM</name>
<keyword evidence="3" id="KW-1185">Reference proteome</keyword>
<protein>
    <submittedName>
        <fullName evidence="2">Pimeloyl-ACP methyl ester carboxylesterase</fullName>
    </submittedName>
</protein>
<feature type="domain" description="AB hydrolase-1" evidence="1">
    <location>
        <begin position="23"/>
        <end position="247"/>
    </location>
</feature>
<comment type="caution">
    <text evidence="2">The sequence shown here is derived from an EMBL/GenBank/DDBJ whole genome shotgun (WGS) entry which is preliminary data.</text>
</comment>
<dbReference type="EMBL" id="JACJIA010000014">
    <property type="protein sequence ID" value="MBA8956000.1"/>
    <property type="molecule type" value="Genomic_DNA"/>
</dbReference>
<dbReference type="Gene3D" id="3.40.50.1820">
    <property type="entry name" value="alpha/beta hydrolase"/>
    <property type="match status" value="1"/>
</dbReference>
<sequence>METVTSTDGTVIAYERTGSGPAVVLVSGALCDRHAHDPLAALLSEHFTVYNYDRRGRGGSGDNGSLDDPMDRAARQEFDDLDAVVRAAGGRACLFGASSGAILAWRAAAHGVPAAGVALWEPPYGRTEEESRAHLDYYADIRELIAEGRKDDALARFIRMTGAPEEAMPQIRREPWWPRVAEIAPTLRYDACALGDGLLHPGEFADLTVPVLLMEGEETMEVLHHAADRVREAMPGVRHALIKGQNHEFEADALAPTLVEFFRTAC</sequence>
<dbReference type="Pfam" id="PF12697">
    <property type="entry name" value="Abhydrolase_6"/>
    <property type="match status" value="1"/>
</dbReference>
<evidence type="ECO:0000313" key="2">
    <source>
        <dbReference type="EMBL" id="MBA8956000.1"/>
    </source>
</evidence>
<proteinExistence type="predicted"/>
<dbReference type="InterPro" id="IPR000073">
    <property type="entry name" value="AB_hydrolase_1"/>
</dbReference>
<dbReference type="GO" id="GO:0003824">
    <property type="term" value="F:catalytic activity"/>
    <property type="evidence" value="ECO:0007669"/>
    <property type="project" value="UniProtKB-ARBA"/>
</dbReference>
<gene>
    <name evidence="2" type="ORF">HNR61_007682</name>
</gene>
<organism evidence="2 3">
    <name type="scientific">Actinomadura namibiensis</name>
    <dbReference type="NCBI Taxonomy" id="182080"/>
    <lineage>
        <taxon>Bacteria</taxon>
        <taxon>Bacillati</taxon>
        <taxon>Actinomycetota</taxon>
        <taxon>Actinomycetes</taxon>
        <taxon>Streptosporangiales</taxon>
        <taxon>Thermomonosporaceae</taxon>
        <taxon>Actinomadura</taxon>
    </lineage>
</organism>
<evidence type="ECO:0000313" key="3">
    <source>
        <dbReference type="Proteomes" id="UP000572680"/>
    </source>
</evidence>
<dbReference type="SUPFAM" id="SSF53474">
    <property type="entry name" value="alpha/beta-Hydrolases"/>
    <property type="match status" value="1"/>
</dbReference>
<dbReference type="InterPro" id="IPR029058">
    <property type="entry name" value="AB_hydrolase_fold"/>
</dbReference>
<evidence type="ECO:0000259" key="1">
    <source>
        <dbReference type="Pfam" id="PF12697"/>
    </source>
</evidence>
<dbReference type="Proteomes" id="UP000572680">
    <property type="component" value="Unassembled WGS sequence"/>
</dbReference>
<reference evidence="2 3" key="1">
    <citation type="submission" date="2020-08" db="EMBL/GenBank/DDBJ databases">
        <title>Genomic Encyclopedia of Type Strains, Phase IV (KMG-IV): sequencing the most valuable type-strain genomes for metagenomic binning, comparative biology and taxonomic classification.</title>
        <authorList>
            <person name="Goeker M."/>
        </authorList>
    </citation>
    <scope>NUCLEOTIDE SEQUENCE [LARGE SCALE GENOMIC DNA]</scope>
    <source>
        <strain evidence="2 3">DSM 44197</strain>
    </source>
</reference>